<evidence type="ECO:0000259" key="5">
    <source>
        <dbReference type="SMART" id="SM00912"/>
    </source>
</evidence>
<feature type="domain" description="Filamentous haemagglutinin FhaB/tRNA nuclease CdiA-like TPS" evidence="5">
    <location>
        <begin position="44"/>
        <end position="157"/>
    </location>
</feature>
<dbReference type="RefSeq" id="WP_142902219.1">
    <property type="nucleotide sequence ID" value="NZ_ML660087.1"/>
</dbReference>
<dbReference type="Pfam" id="PF05860">
    <property type="entry name" value="TPS"/>
    <property type="match status" value="1"/>
</dbReference>
<feature type="chain" id="PRO_5022130473" evidence="4">
    <location>
        <begin position="42"/>
        <end position="1912"/>
    </location>
</feature>
<dbReference type="InterPro" id="IPR008638">
    <property type="entry name" value="FhaB/CdiA-like_TPS"/>
</dbReference>
<dbReference type="InterPro" id="IPR012334">
    <property type="entry name" value="Pectin_lyas_fold"/>
</dbReference>
<dbReference type="InterPro" id="IPR011050">
    <property type="entry name" value="Pectin_lyase_fold/virulence"/>
</dbReference>
<sequence>MNSQFHTKKAVFTGQPATLTARTAALSTSALALVLSAGAVALDPETLPSGASVAGGAVSISRSGARLDINQSTRRAVIDWRNFDIGAAAQVNFSQPGAAAIAVNRVNGSTDPTQINGGLSANGQVWVLNPNGVMFGAGARVDTAGLVAAAADIDVERFMAGDTRLALQGGGGGTVSNDGHITISEGGLAALVGPSVSNSGVIHARLGSVTLAAGETFTLDLAGDRLVEIGVGAEQAAVAQLGEVAAQGGVVTLSAKAAGGLLDSVINVTGVTLANSAQVVGGEIILDGGDIQIAGTLDASGAAGGGSVDIRGTTITTAAGADIRADALGYGAGGTIRAYAGNDGFYDGNFSARGGAGGGDGGFVETSGKRVAIAAGLSVDTLAPQGAAGTWSVDPDNLTVIASGGDGESTLGADTIVANLATTNVHLEAAESITIEATIDSSAQVNGNNLALVDENGDGKLAVNLNAGILLGDNQTLAGEASVVNVAATGLIQNGVDIANVNGLVNVAAGVYDENVSVHVAGVTVAGAAGATLTTGLDRETGFSISANDVTVTGMTVTGPFSDAFTDVDWSDPLNHNTAINVAANLAGIRIIDNVISDVRTGINLGSGAAVTVTGNLIENTKGSILVRTDLATIDANRRGDRGSEWDIVFFSVSDGAYTTSPFVDAAQYGADIMALSADNDGMWILDRRYGAGGFLGDTPAIGNRSHVTVWAGSTATAGDDFGLGNGLGNRRQPLATIGAGIDAVVNGGVVDVQAGAYAETLTLDKTVLLAGPQAGVDGRNRSGEEAVLTGSIFITGNAGGSTVDGLTLVDGGRVQGSNAGIYIGSGATDITIQNSVFSRFGAADGDGYRGILTTSGGDQGGLSIVNNRFAGWATGVYLNPGAAGARVLANDFDGNFVGMSIDGPQAAVVSGNRFTGSLFEGLGLGPGSATVAATISDNDFDANTTHVGLYTGAGTTVALQENRFDGVAVADMSNDQLLALAAKVGDGTDSAGAYAGFADLRDGYVVITAGNDIETGLGFAASGDTVLLGDGTYLLDSTLNIDTGLTLTGQSQAGTVIDGSAVNGYGVYVTADAVTLSDFTLYGPAGNSGGRYGIKVNPANAGAAGSRLTDFAIADVTIRGSGRAELDLNGVQGATIARVTADGRALADSSLETAGAGIQITDSADISLAGVTTLGNAWGGVALYQANRFFDQQTAGIRIDAATSTFAEAVGVFSQDSSDTLDFGTLELAGFSHVVRNPDHRPGGDSFTFFRTSQQDAIDFATGLAAPDSSYIEGWTGTATNGNFTVGTASTGDAMSIATAVAAAVAGNTVIVLDGTYRETVTAEQPLNFSFGDVVVGGLTLNGAGSSLSGRLASAGEGFRFNAPLLLAGDTALTATAAATIVAGAIDAASAGEQGFEVNAAGPVTLGALGASSRLGVVSIAAGDTVLAGDTYRAGDLTFAGPVTLTQASTRFDTGVSATAAGDIRFSGDVFGTVDGEQSIVLVAGDGNGSVNGDVFMQNAGTAAVRLGSMAVQADDFSAATVRLASTYDALLAGNQVFTDETLTAGGSVNSIVGGDAEGPIVSGGNIVAVIGGRASGSMTAAGDVDTRVAGDALLEIVSGGDVKTEVGGAVTGSIVARGSVDSTAQGDASVAITATTGNVVNNVGGNFDGSMLAGGQVESAVGGDAAIVITADGGVASSVGGNLDGSIVAGGDVESSATGDVAVAITAVTGNVVSAADGNMTGSIEAGGQVLASSGATLSGAIRGDDVEVAAGNVHADVTARQTAVVTAEQAYTGALSAGDSGFITAQTVDIELSDGRFVVDATTGTVTGNPQRIDLSGTGTLAVNGQVMVGSGEVNLNQIVVESFDLPQQPPMIPNADNTTLSQDAIDAIVARVAPAAAGDQSQVVFVRSVESLGELMAKGYKAIVIDVE</sequence>
<dbReference type="InterPro" id="IPR006626">
    <property type="entry name" value="PbH1"/>
</dbReference>
<dbReference type="InterPro" id="IPR050909">
    <property type="entry name" value="Bact_Autotransporter_VF"/>
</dbReference>
<dbReference type="NCBIfam" id="TIGR01901">
    <property type="entry name" value="adhes_NPXG"/>
    <property type="match status" value="1"/>
</dbReference>
<dbReference type="PANTHER" id="PTHR12338:SF8">
    <property type="entry name" value="HEME_HEMOPEXIN-BINDING PROTEIN"/>
    <property type="match status" value="1"/>
</dbReference>
<protein>
    <submittedName>
        <fullName evidence="6">Filamentous hemagglutinin N-terminal domain-containing protein</fullName>
    </submittedName>
</protein>
<evidence type="ECO:0000256" key="2">
    <source>
        <dbReference type="ARBA" id="ARBA00022525"/>
    </source>
</evidence>
<dbReference type="OrthoDB" id="218680at2"/>
<dbReference type="SMART" id="SM00912">
    <property type="entry name" value="Haemagg_act"/>
    <property type="match status" value="1"/>
</dbReference>
<dbReference type="Gene3D" id="2.160.20.10">
    <property type="entry name" value="Single-stranded right-handed beta-helix, Pectin lyase-like"/>
    <property type="match status" value="5"/>
</dbReference>
<keyword evidence="2" id="KW-0964">Secreted</keyword>
<dbReference type="SUPFAM" id="SSF51126">
    <property type="entry name" value="Pectin lyase-like"/>
    <property type="match status" value="5"/>
</dbReference>
<feature type="signal peptide" evidence="4">
    <location>
        <begin position="1"/>
        <end position="41"/>
    </location>
</feature>
<accession>A0A545U9C3</accession>
<dbReference type="EMBL" id="VHSG01000002">
    <property type="protein sequence ID" value="TQV86067.1"/>
    <property type="molecule type" value="Genomic_DNA"/>
</dbReference>
<dbReference type="GO" id="GO:0005576">
    <property type="term" value="C:extracellular region"/>
    <property type="evidence" value="ECO:0007669"/>
    <property type="project" value="UniProtKB-SubCell"/>
</dbReference>
<evidence type="ECO:0000256" key="3">
    <source>
        <dbReference type="ARBA" id="ARBA00022729"/>
    </source>
</evidence>
<name>A0A545U9C3_9GAMM</name>
<reference evidence="6 7" key="1">
    <citation type="submission" date="2019-06" db="EMBL/GenBank/DDBJ databases">
        <title>Whole genome sequence for Cellvibrionaceae sp. R142.</title>
        <authorList>
            <person name="Wang G."/>
        </authorList>
    </citation>
    <scope>NUCLEOTIDE SEQUENCE [LARGE SCALE GENOMIC DNA]</scope>
    <source>
        <strain evidence="6 7">R142</strain>
    </source>
</reference>
<dbReference type="Proteomes" id="UP000319732">
    <property type="component" value="Unassembled WGS sequence"/>
</dbReference>
<comment type="subcellular location">
    <subcellularLocation>
        <location evidence="1">Secreted</location>
    </subcellularLocation>
</comment>
<dbReference type="PANTHER" id="PTHR12338">
    <property type="entry name" value="AUTOTRANSPORTER"/>
    <property type="match status" value="1"/>
</dbReference>
<keyword evidence="7" id="KW-1185">Reference proteome</keyword>
<dbReference type="SMART" id="SM00710">
    <property type="entry name" value="PbH1"/>
    <property type="match status" value="13"/>
</dbReference>
<keyword evidence="3 4" id="KW-0732">Signal</keyword>
<evidence type="ECO:0000256" key="1">
    <source>
        <dbReference type="ARBA" id="ARBA00004613"/>
    </source>
</evidence>
<gene>
    <name evidence="6" type="ORF">FKG94_00460</name>
</gene>
<evidence type="ECO:0000313" key="7">
    <source>
        <dbReference type="Proteomes" id="UP000319732"/>
    </source>
</evidence>
<proteinExistence type="predicted"/>
<comment type="caution">
    <text evidence="6">The sequence shown here is derived from an EMBL/GenBank/DDBJ whole genome shotgun (WGS) entry which is preliminary data.</text>
</comment>
<organism evidence="6 7">
    <name type="scientific">Exilibacterium tricleocarpae</name>
    <dbReference type="NCBI Taxonomy" id="2591008"/>
    <lineage>
        <taxon>Bacteria</taxon>
        <taxon>Pseudomonadati</taxon>
        <taxon>Pseudomonadota</taxon>
        <taxon>Gammaproteobacteria</taxon>
        <taxon>Cellvibrionales</taxon>
        <taxon>Cellvibrionaceae</taxon>
        <taxon>Exilibacterium</taxon>
    </lineage>
</organism>
<evidence type="ECO:0000313" key="6">
    <source>
        <dbReference type="EMBL" id="TQV86067.1"/>
    </source>
</evidence>
<evidence type="ECO:0000256" key="4">
    <source>
        <dbReference type="SAM" id="SignalP"/>
    </source>
</evidence>